<accession>A0A9P6QJC0</accession>
<feature type="compositionally biased region" description="Acidic residues" evidence="1">
    <location>
        <begin position="579"/>
        <end position="592"/>
    </location>
</feature>
<reference evidence="3" key="1">
    <citation type="journal article" date="2020" name="Fungal Divers.">
        <title>Resolving the Mortierellaceae phylogeny through synthesis of multi-gene phylogenetics and phylogenomics.</title>
        <authorList>
            <person name="Vandepol N."/>
            <person name="Liber J."/>
            <person name="Desiro A."/>
            <person name="Na H."/>
            <person name="Kennedy M."/>
            <person name="Barry K."/>
            <person name="Grigoriev I.V."/>
            <person name="Miller A.N."/>
            <person name="O'Donnell K."/>
            <person name="Stajich J.E."/>
            <person name="Bonito G."/>
        </authorList>
    </citation>
    <scope>NUCLEOTIDE SEQUENCE</scope>
    <source>
        <strain evidence="3">BC1065</strain>
    </source>
</reference>
<evidence type="ECO:0000313" key="3">
    <source>
        <dbReference type="EMBL" id="KAG0269426.1"/>
    </source>
</evidence>
<sequence length="1919" mass="208279">MAIPPENSGGSLLFDLSPVEEEDSIDVEWKQAFAKLQEAFVDKSEVDIQNWLQINVSRDTATYNETINGLLYTILVATSTTLPSNHANNSHDNPGTTAFRRIGLVTRDGLTFIVRQLRYFCHLPTFYKIRTPVREQIIWLVGQLAEARVQGAEVLFTSLLRQIRGGDISPPNIQLADSVLRLLEEQIQFVYSFPHLTAQSCYTYLRLMLDHGHTRFTGLRQREATYCGRLLRERFRECCEVGRDLIRAMQDVARIREIEEIWADLLHAPERLNPQLEGIQQIMSTPSNPFYLTGRLTPDMEQRLLHILKHLNHGQHYWNLNKFVERFLSAPETDALYCDVIRYICGVYHPSNQVLASSIVPRFVLINDLFRSVKSNIAAANIKLALFYDWLFYDPARDNIMNIEPAALLLHDSVVPSRAIHHRQPHMTAILVEFLQFTVDNYHPPLQEFLQQHVGMAGLDIVDKGVIKSFGDVYKALSHEHYAPVREHLVTLFLPTMGNMGEGIPAPTSGGAQGSTVEADSLDATDEFEGPSSYLDTPPDGIKEDEEEVMMGGSAARASSETPPPGMDVDDSPKQPSEHDEDMEDEEEDEVMESSTGPASSAAPATSTSAKPTLDAASSSLLSDWTAGPSSSLSTATMIGAGSEPEEQQRSRQSSFAGPSASLWLFGSLPQDFKAAFEEDPNSEKSTDMFRRIWEVFGDEAGAGVDGAELAKEIGHEVRTFAAQASIPERFCCCTMKPHLRPSPPLSHSLSRSKSGGGGATPVDLVLDPQESRDLGPLGGLISCLWRITRREGPSGAIRVARLFLQADSQEKHSDRQLSMWFLIGVLHGYQRSLEGGAEALHDDNVSIAAVLNVYRALLEEEAAAAMVEPPSWQDKSENTDMDVDTSTSSNANDTTAITKDLQPREWIQASLLRDLGLLQSRQLGVFDRVLPMVLEYLGDMVPRTLAFFKLVLSLNIPSQLYSLSLGLVRKRFTLFAQGAQQLPPLKDRPLLGRKNSLANGHVGGSTTGSITATSAAAAAASATTGKSSGLFSAPQALVESFKGTLDWETYEQVGLWQLFVSEFGGQAVVAARLFSTSWVSRLTFLEQAEALGGVLNLQHSLAATTPTLQLQLALLRVAGQQQQQLGQENKEKQVSQDMLDLCASAVEQWGRKHPEALQAALLHLCRGELALYASSEKEEEEENEEEEEEEGATGGAGSGKKGKVPIPIFRPSTLQGEGGSSSESISDEFELLKMALELILVWWKSITGQQGRGRPSSGAPSSNSGSSSSSGGGGSGGAGAGVGVGASASNGGASYSHSFFRRGREAEEAVFFDFWDSQIRSAVSNRLKEKGHGSMELDQWPAAWWEIRRSSSAAAKQTKAKRKTATTKKRSVKLPNSSSDSEGGGNSRGDTKRSRGGSAVNSSEEGDEENEDGEQRDSGSGDEGEGGDEDNEGEGGATDNRTSKRLSAAASAPVSASPKKADASKKKATTDRASAPATSSSSTSSPRPRSSPRNQATRTMESPKTGSSTTTTNVSQTKGKSRGSSKGATTSSPPTSSSSSRSNSAKATTAATSTRSSRSRNTTASGRSTRSRRRSSSEDESEEDEEEEKDEDEEEQEDNSMEEDEKETAAASGSGESSAEAEEEDADEEQEKSGDEGDEEGGSEEDDDSKAPKGKRSTKAASSSRNAKSKTSPQRRRLTKATSTRSAKGRTSQTGARKTQKRKGGRGKDDDESDYQESASEESEVEEEEEDGEAMEEDEKAQSGSEDGDHGSAASEKHGKSKSKSNSKGRGGSKKKDSHHDSDAMDEDGNEAGSGEDAPSQEEDEEEEDEAEAKDESAEEKEGDDDEEEEEEEENEDDEEEEEEKEDDSPLSRARATRASGAAGLRSTTQQSQRKGSGATTASRRATRAISSSPEAQPAKRRGKHKRRITDDEDDESS</sequence>
<comment type="caution">
    <text evidence="3">The sequence shown here is derived from an EMBL/GenBank/DDBJ whole genome shotgun (WGS) entry which is preliminary data.</text>
</comment>
<dbReference type="Proteomes" id="UP000807716">
    <property type="component" value="Unassembled WGS sequence"/>
</dbReference>
<feature type="compositionally biased region" description="Acidic residues" evidence="1">
    <location>
        <begin position="1178"/>
        <end position="1192"/>
    </location>
</feature>
<feature type="compositionally biased region" description="Low complexity" evidence="1">
    <location>
        <begin position="1525"/>
        <end position="1569"/>
    </location>
</feature>
<feature type="compositionally biased region" description="Low complexity" evidence="1">
    <location>
        <begin position="1660"/>
        <end position="1673"/>
    </location>
</feature>
<feature type="compositionally biased region" description="Acidic residues" evidence="1">
    <location>
        <begin position="1800"/>
        <end position="1850"/>
    </location>
</feature>
<feature type="compositionally biased region" description="Gly residues" evidence="1">
    <location>
        <begin position="1271"/>
        <end position="1280"/>
    </location>
</feature>
<organism evidence="3 4">
    <name type="scientific">Actinomortierella ambigua</name>
    <dbReference type="NCBI Taxonomy" id="1343610"/>
    <lineage>
        <taxon>Eukaryota</taxon>
        <taxon>Fungi</taxon>
        <taxon>Fungi incertae sedis</taxon>
        <taxon>Mucoromycota</taxon>
        <taxon>Mortierellomycotina</taxon>
        <taxon>Mortierellomycetes</taxon>
        <taxon>Mortierellales</taxon>
        <taxon>Mortierellaceae</taxon>
        <taxon>Actinomortierella</taxon>
    </lineage>
</organism>
<feature type="compositionally biased region" description="Basic and acidic residues" evidence="1">
    <location>
        <begin position="1748"/>
        <end position="1759"/>
    </location>
</feature>
<feature type="region of interest" description="Disordered" evidence="1">
    <location>
        <begin position="526"/>
        <end position="657"/>
    </location>
</feature>
<feature type="compositionally biased region" description="Basic and acidic residues" evidence="1">
    <location>
        <begin position="1460"/>
        <end position="1471"/>
    </location>
</feature>
<feature type="compositionally biased region" description="Low complexity" evidence="1">
    <location>
        <begin position="1253"/>
        <end position="1270"/>
    </location>
</feature>
<gene>
    <name evidence="3" type="primary">INTS3</name>
    <name evidence="3" type="ORF">DFQ27_003551</name>
</gene>
<dbReference type="PANTHER" id="PTHR13587">
    <property type="entry name" value="INTEGRATOR COMPLEX SUBUNIT 3"/>
    <property type="match status" value="1"/>
</dbReference>
<dbReference type="InterPro" id="IPR019333">
    <property type="entry name" value="INTS3_N"/>
</dbReference>
<proteinExistence type="predicted"/>
<feature type="compositionally biased region" description="Polar residues" evidence="1">
    <location>
        <begin position="1681"/>
        <end position="1698"/>
    </location>
</feature>
<feature type="region of interest" description="Disordered" evidence="1">
    <location>
        <begin position="1351"/>
        <end position="1919"/>
    </location>
</feature>
<feature type="compositionally biased region" description="Basic residues" evidence="1">
    <location>
        <begin position="1900"/>
        <end position="1909"/>
    </location>
</feature>
<feature type="compositionally biased region" description="Acidic residues" evidence="1">
    <location>
        <begin position="1579"/>
        <end position="1607"/>
    </location>
</feature>
<feature type="compositionally biased region" description="Acidic residues" evidence="1">
    <location>
        <begin position="1421"/>
        <end position="1434"/>
    </location>
</feature>
<feature type="compositionally biased region" description="Basic and acidic residues" evidence="1">
    <location>
        <begin position="1775"/>
        <end position="1784"/>
    </location>
</feature>
<feature type="compositionally biased region" description="Low complexity" evidence="1">
    <location>
        <begin position="1880"/>
        <end position="1894"/>
    </location>
</feature>
<dbReference type="OrthoDB" id="2021145at2759"/>
<feature type="compositionally biased region" description="Low complexity" evidence="1">
    <location>
        <begin position="1472"/>
        <end position="1494"/>
    </location>
</feature>
<feature type="compositionally biased region" description="Low complexity" evidence="1">
    <location>
        <begin position="1448"/>
        <end position="1459"/>
    </location>
</feature>
<dbReference type="GO" id="GO:0005737">
    <property type="term" value="C:cytoplasm"/>
    <property type="evidence" value="ECO:0007669"/>
    <property type="project" value="TreeGrafter"/>
</dbReference>
<dbReference type="EMBL" id="JAAAJB010000025">
    <property type="protein sequence ID" value="KAG0269426.1"/>
    <property type="molecule type" value="Genomic_DNA"/>
</dbReference>
<dbReference type="PANTHER" id="PTHR13587:SF7">
    <property type="entry name" value="INTEGRATOR COMPLEX SUBUNIT 3"/>
    <property type="match status" value="1"/>
</dbReference>
<feature type="region of interest" description="Disordered" evidence="1">
    <location>
        <begin position="869"/>
        <end position="894"/>
    </location>
</feature>
<feature type="region of interest" description="Disordered" evidence="1">
    <location>
        <begin position="1250"/>
        <end position="1280"/>
    </location>
</feature>
<feature type="region of interest" description="Disordered" evidence="1">
    <location>
        <begin position="1176"/>
        <end position="1224"/>
    </location>
</feature>
<feature type="compositionally biased region" description="Basic residues" evidence="1">
    <location>
        <begin position="1760"/>
        <end position="1774"/>
    </location>
</feature>
<name>A0A9P6QJC0_9FUNG</name>
<feature type="compositionally biased region" description="Polar residues" evidence="1">
    <location>
        <begin position="1495"/>
        <end position="1519"/>
    </location>
</feature>
<feature type="compositionally biased region" description="Basic residues" evidence="1">
    <location>
        <begin position="1359"/>
        <end position="1373"/>
    </location>
</feature>
<feature type="compositionally biased region" description="Low complexity" evidence="1">
    <location>
        <begin position="593"/>
        <end position="624"/>
    </location>
</feature>
<keyword evidence="4" id="KW-1185">Reference proteome</keyword>
<feature type="domain" description="Integrator complex subunit 3 N-terminal" evidence="2">
    <location>
        <begin position="62"/>
        <end position="475"/>
    </location>
</feature>
<feature type="compositionally biased region" description="Low complexity" evidence="1">
    <location>
        <begin position="1610"/>
        <end position="1619"/>
    </location>
</feature>
<dbReference type="InterPro" id="IPR045334">
    <property type="entry name" value="INTS3"/>
</dbReference>
<dbReference type="Pfam" id="PF10189">
    <property type="entry name" value="Ints3_N"/>
    <property type="match status" value="1"/>
</dbReference>
<feature type="compositionally biased region" description="Low complexity" evidence="1">
    <location>
        <begin position="1852"/>
        <end position="1868"/>
    </location>
</feature>
<feature type="compositionally biased region" description="Polar residues" evidence="1">
    <location>
        <begin position="628"/>
        <end position="637"/>
    </location>
</feature>
<feature type="compositionally biased region" description="Acidic residues" evidence="1">
    <location>
        <begin position="1711"/>
        <end position="1740"/>
    </location>
</feature>
<feature type="compositionally biased region" description="Low complexity" evidence="1">
    <location>
        <begin position="885"/>
        <end position="894"/>
    </location>
</feature>
<evidence type="ECO:0000256" key="1">
    <source>
        <dbReference type="SAM" id="MobiDB-lite"/>
    </source>
</evidence>
<evidence type="ECO:0000259" key="2">
    <source>
        <dbReference type="Pfam" id="PF10189"/>
    </source>
</evidence>
<evidence type="ECO:0000313" key="4">
    <source>
        <dbReference type="Proteomes" id="UP000807716"/>
    </source>
</evidence>
<feature type="region of interest" description="Disordered" evidence="1">
    <location>
        <begin position="741"/>
        <end position="763"/>
    </location>
</feature>
<feature type="compositionally biased region" description="Acidic residues" evidence="1">
    <location>
        <begin position="1620"/>
        <end position="1649"/>
    </location>
</feature>
<protein>
    <submittedName>
        <fullName evidence="3">Integrator complex subunit 3</fullName>
    </submittedName>
</protein>